<dbReference type="AlphaFoldDB" id="A0A8J2WTY3"/>
<name>A0A8J2WTY3_9STRA</name>
<evidence type="ECO:0000259" key="2">
    <source>
        <dbReference type="PROSITE" id="PS50105"/>
    </source>
</evidence>
<dbReference type="SUPFAM" id="SSF47769">
    <property type="entry name" value="SAM/Pointed domain"/>
    <property type="match status" value="1"/>
</dbReference>
<dbReference type="EMBL" id="CAKKNE010000001">
    <property type="protein sequence ID" value="CAH0365350.1"/>
    <property type="molecule type" value="Genomic_DNA"/>
</dbReference>
<feature type="transmembrane region" description="Helical" evidence="1">
    <location>
        <begin position="143"/>
        <end position="165"/>
    </location>
</feature>
<organism evidence="3 4">
    <name type="scientific">Pelagomonas calceolata</name>
    <dbReference type="NCBI Taxonomy" id="35677"/>
    <lineage>
        <taxon>Eukaryota</taxon>
        <taxon>Sar</taxon>
        <taxon>Stramenopiles</taxon>
        <taxon>Ochrophyta</taxon>
        <taxon>Pelagophyceae</taxon>
        <taxon>Pelagomonadales</taxon>
        <taxon>Pelagomonadaceae</taxon>
        <taxon>Pelagomonas</taxon>
    </lineage>
</organism>
<feature type="domain" description="SAM" evidence="2">
    <location>
        <begin position="25"/>
        <end position="91"/>
    </location>
</feature>
<feature type="transmembrane region" description="Helical" evidence="1">
    <location>
        <begin position="260"/>
        <end position="279"/>
    </location>
</feature>
<dbReference type="PROSITE" id="PS50105">
    <property type="entry name" value="SAM_DOMAIN"/>
    <property type="match status" value="1"/>
</dbReference>
<gene>
    <name evidence="3" type="ORF">PECAL_1P17880</name>
</gene>
<keyword evidence="4" id="KW-1185">Reference proteome</keyword>
<dbReference type="InterPro" id="IPR001660">
    <property type="entry name" value="SAM"/>
</dbReference>
<evidence type="ECO:0000313" key="3">
    <source>
        <dbReference type="EMBL" id="CAH0365350.1"/>
    </source>
</evidence>
<dbReference type="Proteomes" id="UP000789595">
    <property type="component" value="Unassembled WGS sequence"/>
</dbReference>
<keyword evidence="1" id="KW-0472">Membrane</keyword>
<feature type="transmembrane region" description="Helical" evidence="1">
    <location>
        <begin position="103"/>
        <end position="123"/>
    </location>
</feature>
<dbReference type="Gene3D" id="1.10.150.50">
    <property type="entry name" value="Transcription Factor, Ets-1"/>
    <property type="match status" value="1"/>
</dbReference>
<reference evidence="3" key="1">
    <citation type="submission" date="2021-11" db="EMBL/GenBank/DDBJ databases">
        <authorList>
            <consortium name="Genoscope - CEA"/>
            <person name="William W."/>
        </authorList>
    </citation>
    <scope>NUCLEOTIDE SEQUENCE</scope>
</reference>
<protein>
    <recommendedName>
        <fullName evidence="2">SAM domain-containing protein</fullName>
    </recommendedName>
</protein>
<evidence type="ECO:0000256" key="1">
    <source>
        <dbReference type="SAM" id="Phobius"/>
    </source>
</evidence>
<feature type="transmembrane region" description="Helical" evidence="1">
    <location>
        <begin position="229"/>
        <end position="254"/>
    </location>
</feature>
<keyword evidence="1" id="KW-0812">Transmembrane</keyword>
<dbReference type="Pfam" id="PF07647">
    <property type="entry name" value="SAM_2"/>
    <property type="match status" value="1"/>
</dbReference>
<sequence>MPRLAAAATSFDDASAGLPHDADTWTVDEVGGFLARLGASEALVRHFAAECIDGEALLLLTETHLDKYFEAESALGLRLKLLKGIDRAKHHRHDGILSPMSQMLGAGLATAGAVAGAAAVVAFGSDGNAPDWQVKGFKQARDVVTGVAVGYESILLVGGVFVSWIPPGAHLIVLLPVGGQCKGKSQKEHDALLETATSDPRLAYNYAQTEDGDADVAQGRKVQERTVRVMRFSLFLGLLVVAGVFLGFLLGGLLKDKATLIIACIMFPLAFLLVLMLNLKYALGVSKDDQADFDKLYRATDAEAPAPAAEP</sequence>
<dbReference type="SMART" id="SM00454">
    <property type="entry name" value="SAM"/>
    <property type="match status" value="1"/>
</dbReference>
<accession>A0A8J2WTY3</accession>
<evidence type="ECO:0000313" key="4">
    <source>
        <dbReference type="Proteomes" id="UP000789595"/>
    </source>
</evidence>
<comment type="caution">
    <text evidence="3">The sequence shown here is derived from an EMBL/GenBank/DDBJ whole genome shotgun (WGS) entry which is preliminary data.</text>
</comment>
<keyword evidence="1" id="KW-1133">Transmembrane helix</keyword>
<proteinExistence type="predicted"/>
<dbReference type="InterPro" id="IPR013761">
    <property type="entry name" value="SAM/pointed_sf"/>
</dbReference>
<dbReference type="OrthoDB" id="2390104at2759"/>